<sequence length="746" mass="79376">MRETGARVHSTTTGAEAVNDLFEQSVLPSYLWQRTGDDFVLVAANAVGRSYVGQAWLDHMRATTFAGLFPHDPAAVSDMRRVVAEQTAVRRATMAGRPPEEPDETARAAAGNETVVDLVPVLGDCVMLQVHDVTEQRIAEQAARASLAKLDRRVAQQRAVAELGSFALRAVDPTALLRRAVGLVAEVLDIEVVTVLRRDDDGLRTVADNATDELADTVLPLDAALSQAALTLATGQTVVSADVRADERFSWTEDGCHDSLQGGVTTLVGGGAGGPFGVLCAHSYRPRDYDPDDQHFLVGVANVLAGALDRSAAEAQTRWAALHDPLTGLANRTRVLDGLTHALTRDRRTGACTAVLMIDLDGFKYVNDSLGHSVGDALLASLAPLLVATVRPSDTVARLGGDEFVVLCEDLPGEAEAVRVAERIAELWSTPLHVGGTDVYVRGSTGIAWCRSGATEARELLREADSAMYAAKERAPGSIAVFDATMQRRAASRLQLEGELRRSLEVGGFRLVYQPIVDSATGRPVGVEALARWTSPTRGVVSPQEFIAVAEDCGLIVELGRWVLREAVTTFAGWCAGQPETPYLTVNVSGRQLLHPGFVDDVLAVLGEAGLPPAQLGLEITESVLLQEPTRARQMLGALREAGVATLLDDFGTGYSSLSWLRQLPADALKIDRSFVQGLPGDAADASVVSAVVALGRSLGLTVIAEGVEDAAQLEALVQMGCPRVQGYLFARPVPGDEARATLFGR</sequence>
<dbReference type="SUPFAM" id="SSF55073">
    <property type="entry name" value="Nucleotide cyclase"/>
    <property type="match status" value="1"/>
</dbReference>
<dbReference type="PANTHER" id="PTHR44757:SF2">
    <property type="entry name" value="BIOFILM ARCHITECTURE MAINTENANCE PROTEIN MBAA"/>
    <property type="match status" value="1"/>
</dbReference>
<dbReference type="Gene3D" id="3.30.70.270">
    <property type="match status" value="1"/>
</dbReference>
<name>A0A420XJY7_9ACTN</name>
<proteinExistence type="predicted"/>
<dbReference type="InterPro" id="IPR052155">
    <property type="entry name" value="Biofilm_reg_signaling"/>
</dbReference>
<dbReference type="InterPro" id="IPR000160">
    <property type="entry name" value="GGDEF_dom"/>
</dbReference>
<dbReference type="FunFam" id="3.20.20.450:FF:000001">
    <property type="entry name" value="Cyclic di-GMP phosphodiesterase yahA"/>
    <property type="match status" value="1"/>
</dbReference>
<dbReference type="SMART" id="SM00267">
    <property type="entry name" value="GGDEF"/>
    <property type="match status" value="1"/>
</dbReference>
<dbReference type="PROSITE" id="PS50883">
    <property type="entry name" value="EAL"/>
    <property type="match status" value="1"/>
</dbReference>
<protein>
    <submittedName>
        <fullName evidence="3">Diguanylate cyclase (GGDEF)-like protein</fullName>
    </submittedName>
</protein>
<dbReference type="SUPFAM" id="SSF55781">
    <property type="entry name" value="GAF domain-like"/>
    <property type="match status" value="1"/>
</dbReference>
<dbReference type="Gene3D" id="3.30.450.40">
    <property type="match status" value="1"/>
</dbReference>
<dbReference type="Pfam" id="PF01590">
    <property type="entry name" value="GAF"/>
    <property type="match status" value="1"/>
</dbReference>
<dbReference type="InterPro" id="IPR029787">
    <property type="entry name" value="Nucleotide_cyclase"/>
</dbReference>
<feature type="domain" description="GGDEF" evidence="2">
    <location>
        <begin position="351"/>
        <end position="484"/>
    </location>
</feature>
<dbReference type="EMBL" id="RBWV01000016">
    <property type="protein sequence ID" value="RKS68461.1"/>
    <property type="molecule type" value="Genomic_DNA"/>
</dbReference>
<comment type="caution">
    <text evidence="3">The sequence shown here is derived from an EMBL/GenBank/DDBJ whole genome shotgun (WGS) entry which is preliminary data.</text>
</comment>
<dbReference type="CDD" id="cd01949">
    <property type="entry name" value="GGDEF"/>
    <property type="match status" value="1"/>
</dbReference>
<evidence type="ECO:0000313" key="3">
    <source>
        <dbReference type="EMBL" id="RKS68461.1"/>
    </source>
</evidence>
<dbReference type="InterPro" id="IPR003018">
    <property type="entry name" value="GAF"/>
</dbReference>
<dbReference type="SUPFAM" id="SSF141868">
    <property type="entry name" value="EAL domain-like"/>
    <property type="match status" value="1"/>
</dbReference>
<dbReference type="InterPro" id="IPR001633">
    <property type="entry name" value="EAL_dom"/>
</dbReference>
<dbReference type="NCBIfam" id="TIGR00254">
    <property type="entry name" value="GGDEF"/>
    <property type="match status" value="1"/>
</dbReference>
<evidence type="ECO:0000313" key="4">
    <source>
        <dbReference type="Proteomes" id="UP000281955"/>
    </source>
</evidence>
<dbReference type="SMART" id="SM00052">
    <property type="entry name" value="EAL"/>
    <property type="match status" value="1"/>
</dbReference>
<dbReference type="SMART" id="SM00065">
    <property type="entry name" value="GAF"/>
    <property type="match status" value="1"/>
</dbReference>
<dbReference type="InParanoid" id="A0A420XJY7"/>
<dbReference type="PANTHER" id="PTHR44757">
    <property type="entry name" value="DIGUANYLATE CYCLASE DGCP"/>
    <property type="match status" value="1"/>
</dbReference>
<accession>A0A420XJY7</accession>
<dbReference type="Pfam" id="PF00990">
    <property type="entry name" value="GGDEF"/>
    <property type="match status" value="1"/>
</dbReference>
<dbReference type="Proteomes" id="UP000281955">
    <property type="component" value="Unassembled WGS sequence"/>
</dbReference>
<dbReference type="InterPro" id="IPR043128">
    <property type="entry name" value="Rev_trsase/Diguanyl_cyclase"/>
</dbReference>
<dbReference type="AlphaFoldDB" id="A0A420XJY7"/>
<evidence type="ECO:0000259" key="1">
    <source>
        <dbReference type="PROSITE" id="PS50883"/>
    </source>
</evidence>
<dbReference type="Pfam" id="PF00563">
    <property type="entry name" value="EAL"/>
    <property type="match status" value="1"/>
</dbReference>
<keyword evidence="4" id="KW-1185">Reference proteome</keyword>
<dbReference type="InterPro" id="IPR029016">
    <property type="entry name" value="GAF-like_dom_sf"/>
</dbReference>
<reference evidence="3 4" key="1">
    <citation type="submission" date="2018-10" db="EMBL/GenBank/DDBJ databases">
        <title>Genomic Encyclopedia of Archaeal and Bacterial Type Strains, Phase II (KMG-II): from individual species to whole genera.</title>
        <authorList>
            <person name="Goeker M."/>
        </authorList>
    </citation>
    <scope>NUCLEOTIDE SEQUENCE [LARGE SCALE GENOMIC DNA]</scope>
    <source>
        <strain evidence="3 4">RP-AC37</strain>
    </source>
</reference>
<organism evidence="3 4">
    <name type="scientific">Motilibacter peucedani</name>
    <dbReference type="NCBI Taxonomy" id="598650"/>
    <lineage>
        <taxon>Bacteria</taxon>
        <taxon>Bacillati</taxon>
        <taxon>Actinomycetota</taxon>
        <taxon>Actinomycetes</taxon>
        <taxon>Motilibacterales</taxon>
        <taxon>Motilibacteraceae</taxon>
        <taxon>Motilibacter</taxon>
    </lineage>
</organism>
<dbReference type="PROSITE" id="PS50887">
    <property type="entry name" value="GGDEF"/>
    <property type="match status" value="1"/>
</dbReference>
<dbReference type="Gene3D" id="3.20.20.450">
    <property type="entry name" value="EAL domain"/>
    <property type="match status" value="1"/>
</dbReference>
<evidence type="ECO:0000259" key="2">
    <source>
        <dbReference type="PROSITE" id="PS50887"/>
    </source>
</evidence>
<gene>
    <name evidence="3" type="ORF">CLV35_3587</name>
</gene>
<feature type="domain" description="EAL" evidence="1">
    <location>
        <begin position="493"/>
        <end position="746"/>
    </location>
</feature>
<dbReference type="CDD" id="cd01948">
    <property type="entry name" value="EAL"/>
    <property type="match status" value="1"/>
</dbReference>
<dbReference type="FunCoup" id="A0A420XJY7">
    <property type="interactions" value="4"/>
</dbReference>
<dbReference type="InterPro" id="IPR035919">
    <property type="entry name" value="EAL_sf"/>
</dbReference>